<name>A0AAV3QJW4_LITER</name>
<dbReference type="Proteomes" id="UP001454036">
    <property type="component" value="Unassembled WGS sequence"/>
</dbReference>
<gene>
    <name evidence="2" type="ORF">LIER_20008</name>
</gene>
<dbReference type="EMBL" id="BAABME010005017">
    <property type="protein sequence ID" value="GAA0164350.1"/>
    <property type="molecule type" value="Genomic_DNA"/>
</dbReference>
<keyword evidence="3" id="KW-1185">Reference proteome</keyword>
<evidence type="ECO:0000313" key="3">
    <source>
        <dbReference type="Proteomes" id="UP001454036"/>
    </source>
</evidence>
<comment type="caution">
    <text evidence="2">The sequence shown here is derived from an EMBL/GenBank/DDBJ whole genome shotgun (WGS) entry which is preliminary data.</text>
</comment>
<dbReference type="AlphaFoldDB" id="A0AAV3QJW4"/>
<evidence type="ECO:0000256" key="1">
    <source>
        <dbReference type="SAM" id="MobiDB-lite"/>
    </source>
</evidence>
<accession>A0AAV3QJW4</accession>
<proteinExistence type="predicted"/>
<protein>
    <submittedName>
        <fullName evidence="2">Uncharacterized protein</fullName>
    </submittedName>
</protein>
<organism evidence="2 3">
    <name type="scientific">Lithospermum erythrorhizon</name>
    <name type="common">Purple gromwell</name>
    <name type="synonym">Lithospermum officinale var. erythrorhizon</name>
    <dbReference type="NCBI Taxonomy" id="34254"/>
    <lineage>
        <taxon>Eukaryota</taxon>
        <taxon>Viridiplantae</taxon>
        <taxon>Streptophyta</taxon>
        <taxon>Embryophyta</taxon>
        <taxon>Tracheophyta</taxon>
        <taxon>Spermatophyta</taxon>
        <taxon>Magnoliopsida</taxon>
        <taxon>eudicotyledons</taxon>
        <taxon>Gunneridae</taxon>
        <taxon>Pentapetalae</taxon>
        <taxon>asterids</taxon>
        <taxon>lamiids</taxon>
        <taxon>Boraginales</taxon>
        <taxon>Boraginaceae</taxon>
        <taxon>Boraginoideae</taxon>
        <taxon>Lithospermeae</taxon>
        <taxon>Lithospermum</taxon>
    </lineage>
</organism>
<reference evidence="2 3" key="1">
    <citation type="submission" date="2024-01" db="EMBL/GenBank/DDBJ databases">
        <title>The complete chloroplast genome sequence of Lithospermum erythrorhizon: insights into the phylogenetic relationship among Boraginaceae species and the maternal lineages of purple gromwells.</title>
        <authorList>
            <person name="Okada T."/>
            <person name="Watanabe K."/>
        </authorList>
    </citation>
    <scope>NUCLEOTIDE SEQUENCE [LARGE SCALE GENOMIC DNA]</scope>
</reference>
<sequence length="89" mass="10232">MIQENRSSVNHYAGNQMLVSPKSSAFDQENGYLTFLDLKRFSCQRLQSNPKKLRRKPNTETSRRPSPAAAWPEAANQHPNPLLLLLRRL</sequence>
<evidence type="ECO:0000313" key="2">
    <source>
        <dbReference type="EMBL" id="GAA0164350.1"/>
    </source>
</evidence>
<feature type="region of interest" description="Disordered" evidence="1">
    <location>
        <begin position="46"/>
        <end position="75"/>
    </location>
</feature>